<sequence length="133" mass="13382">MPAAARPSSGQGVTPGRGAGSHGGAEAADLGAVKGDTTRPVQLRPTEVDERAVDAVVDGAGRLVTVERGRQSRTTPGCVNGLHAKGDGGEGCDGVRVDAPLEKLVSRMWSSAALSTSEHDAAKKGVGSVKKAK</sequence>
<feature type="compositionally biased region" description="Low complexity" evidence="1">
    <location>
        <begin position="124"/>
        <end position="133"/>
    </location>
</feature>
<organism evidence="2 3">
    <name type="scientific">Eragrostis curvula</name>
    <name type="common">weeping love grass</name>
    <dbReference type="NCBI Taxonomy" id="38414"/>
    <lineage>
        <taxon>Eukaryota</taxon>
        <taxon>Viridiplantae</taxon>
        <taxon>Streptophyta</taxon>
        <taxon>Embryophyta</taxon>
        <taxon>Tracheophyta</taxon>
        <taxon>Spermatophyta</taxon>
        <taxon>Magnoliopsida</taxon>
        <taxon>Liliopsida</taxon>
        <taxon>Poales</taxon>
        <taxon>Poaceae</taxon>
        <taxon>PACMAD clade</taxon>
        <taxon>Chloridoideae</taxon>
        <taxon>Eragrostideae</taxon>
        <taxon>Eragrostidinae</taxon>
        <taxon>Eragrostis</taxon>
    </lineage>
</organism>
<dbReference type="Proteomes" id="UP000324897">
    <property type="component" value="Unassembled WGS sequence"/>
</dbReference>
<evidence type="ECO:0000313" key="2">
    <source>
        <dbReference type="EMBL" id="TVU20804.1"/>
    </source>
</evidence>
<feature type="region of interest" description="Disordered" evidence="1">
    <location>
        <begin position="112"/>
        <end position="133"/>
    </location>
</feature>
<comment type="caution">
    <text evidence="2">The sequence shown here is derived from an EMBL/GenBank/DDBJ whole genome shotgun (WGS) entry which is preliminary data.</text>
</comment>
<accession>A0A5J9UBE1</accession>
<evidence type="ECO:0000256" key="1">
    <source>
        <dbReference type="SAM" id="MobiDB-lite"/>
    </source>
</evidence>
<feature type="compositionally biased region" description="Gly residues" evidence="1">
    <location>
        <begin position="13"/>
        <end position="23"/>
    </location>
</feature>
<feature type="region of interest" description="Disordered" evidence="1">
    <location>
        <begin position="71"/>
        <end position="90"/>
    </location>
</feature>
<proteinExistence type="predicted"/>
<keyword evidence="3" id="KW-1185">Reference proteome</keyword>
<feature type="non-terminal residue" evidence="2">
    <location>
        <position position="1"/>
    </location>
</feature>
<feature type="region of interest" description="Disordered" evidence="1">
    <location>
        <begin position="1"/>
        <end position="47"/>
    </location>
</feature>
<reference evidence="2 3" key="1">
    <citation type="journal article" date="2019" name="Sci. Rep.">
        <title>A high-quality genome of Eragrostis curvula grass provides insights into Poaceae evolution and supports new strategies to enhance forage quality.</title>
        <authorList>
            <person name="Carballo J."/>
            <person name="Santos B.A.C.M."/>
            <person name="Zappacosta D."/>
            <person name="Garbus I."/>
            <person name="Selva J.P."/>
            <person name="Gallo C.A."/>
            <person name="Diaz A."/>
            <person name="Albertini E."/>
            <person name="Caccamo M."/>
            <person name="Echenique V."/>
        </authorList>
    </citation>
    <scope>NUCLEOTIDE SEQUENCE [LARGE SCALE GENOMIC DNA]</scope>
    <source>
        <strain evidence="3">cv. Victoria</strain>
        <tissue evidence="2">Leaf</tissue>
    </source>
</reference>
<gene>
    <name evidence="2" type="ORF">EJB05_30401</name>
</gene>
<dbReference type="Gramene" id="TVU20804">
    <property type="protein sequence ID" value="TVU20804"/>
    <property type="gene ID" value="EJB05_30401"/>
</dbReference>
<dbReference type="AlphaFoldDB" id="A0A5J9UBE1"/>
<protein>
    <submittedName>
        <fullName evidence="2">Uncharacterized protein</fullName>
    </submittedName>
</protein>
<evidence type="ECO:0000313" key="3">
    <source>
        <dbReference type="Proteomes" id="UP000324897"/>
    </source>
</evidence>
<name>A0A5J9UBE1_9POAL</name>
<dbReference type="EMBL" id="RWGY01000026">
    <property type="protein sequence ID" value="TVU20804.1"/>
    <property type="molecule type" value="Genomic_DNA"/>
</dbReference>